<dbReference type="EMBL" id="BMZS01000008">
    <property type="protein sequence ID" value="GHD55616.1"/>
    <property type="molecule type" value="Genomic_DNA"/>
</dbReference>
<organism evidence="1 2">
    <name type="scientific">Thalassobaculum fulvum</name>
    <dbReference type="NCBI Taxonomy" id="1633335"/>
    <lineage>
        <taxon>Bacteria</taxon>
        <taxon>Pseudomonadati</taxon>
        <taxon>Pseudomonadota</taxon>
        <taxon>Alphaproteobacteria</taxon>
        <taxon>Rhodospirillales</taxon>
        <taxon>Thalassobaculaceae</taxon>
        <taxon>Thalassobaculum</taxon>
    </lineage>
</organism>
<evidence type="ECO:0000313" key="1">
    <source>
        <dbReference type="EMBL" id="GHD55616.1"/>
    </source>
</evidence>
<dbReference type="RefSeq" id="WP_189991947.1">
    <property type="nucleotide sequence ID" value="NZ_BMZS01000008.1"/>
</dbReference>
<reference evidence="1" key="1">
    <citation type="journal article" date="2014" name="Int. J. Syst. Evol. Microbiol.">
        <title>Complete genome sequence of Corynebacterium casei LMG S-19264T (=DSM 44701T), isolated from a smear-ripened cheese.</title>
        <authorList>
            <consortium name="US DOE Joint Genome Institute (JGI-PGF)"/>
            <person name="Walter F."/>
            <person name="Albersmeier A."/>
            <person name="Kalinowski J."/>
            <person name="Ruckert C."/>
        </authorList>
    </citation>
    <scope>NUCLEOTIDE SEQUENCE</scope>
    <source>
        <strain evidence="1">KCTC 42651</strain>
    </source>
</reference>
<dbReference type="PIRSF" id="PIRSF032131">
    <property type="entry name" value="UCP032131"/>
    <property type="match status" value="1"/>
</dbReference>
<comment type="caution">
    <text evidence="1">The sequence shown here is derived from an EMBL/GenBank/DDBJ whole genome shotgun (WGS) entry which is preliminary data.</text>
</comment>
<dbReference type="Pfam" id="PF06676">
    <property type="entry name" value="DUF1178"/>
    <property type="match status" value="1"/>
</dbReference>
<dbReference type="AlphaFoldDB" id="A0A918XVB6"/>
<dbReference type="Proteomes" id="UP000630353">
    <property type="component" value="Unassembled WGS sequence"/>
</dbReference>
<proteinExistence type="predicted"/>
<sequence>MILYRLRCNDDHEFEGWFRNADAFDTQRDAGALECPLCGSKDVAKALMAPSIAKGREVAVPAPAAQAQGEVPTEIQAMHPAAQQAAELKRQLRALRRVVEENCDYVGDRFAEEARKIHYGEVDARGIYGESTPEESERLRDEGIEFGSIPWVRDDA</sequence>
<evidence type="ECO:0000313" key="2">
    <source>
        <dbReference type="Proteomes" id="UP000630353"/>
    </source>
</evidence>
<accession>A0A918XVB6</accession>
<evidence type="ECO:0008006" key="3">
    <source>
        <dbReference type="Google" id="ProtNLM"/>
    </source>
</evidence>
<gene>
    <name evidence="1" type="ORF">GCM10017083_34800</name>
</gene>
<name>A0A918XVB6_9PROT</name>
<protein>
    <recommendedName>
        <fullName evidence="3">DUF1178 family protein</fullName>
    </recommendedName>
</protein>
<reference evidence="1" key="2">
    <citation type="submission" date="2020-09" db="EMBL/GenBank/DDBJ databases">
        <authorList>
            <person name="Sun Q."/>
            <person name="Kim S."/>
        </authorList>
    </citation>
    <scope>NUCLEOTIDE SEQUENCE</scope>
    <source>
        <strain evidence="1">KCTC 42651</strain>
    </source>
</reference>
<keyword evidence="2" id="KW-1185">Reference proteome</keyword>
<dbReference type="InterPro" id="IPR009562">
    <property type="entry name" value="DUF1178"/>
</dbReference>